<reference evidence="2 3" key="1">
    <citation type="submission" date="2018-10" db="EMBL/GenBank/DDBJ databases">
        <title>Phylogenomics of Brevibacillus.</title>
        <authorList>
            <person name="Dunlap C."/>
        </authorList>
    </citation>
    <scope>NUCLEOTIDE SEQUENCE [LARGE SCALE GENOMIC DNA]</scope>
    <source>
        <strain evidence="2 3">JCM 15085</strain>
    </source>
</reference>
<evidence type="ECO:0000313" key="3">
    <source>
        <dbReference type="Proteomes" id="UP000281915"/>
    </source>
</evidence>
<proteinExistence type="predicted"/>
<name>A0A3M8CKT3_9BACL</name>
<dbReference type="Proteomes" id="UP000281915">
    <property type="component" value="Unassembled WGS sequence"/>
</dbReference>
<evidence type="ECO:0000256" key="1">
    <source>
        <dbReference type="SAM" id="Phobius"/>
    </source>
</evidence>
<dbReference type="AlphaFoldDB" id="A0A3M8CKT3"/>
<gene>
    <name evidence="2" type="ORF">EDM58_18025</name>
</gene>
<dbReference type="EMBL" id="RHHT01000040">
    <property type="protein sequence ID" value="RNB76228.1"/>
    <property type="molecule type" value="Genomic_DNA"/>
</dbReference>
<keyword evidence="1" id="KW-0812">Transmembrane</keyword>
<feature type="transmembrane region" description="Helical" evidence="1">
    <location>
        <begin position="6"/>
        <end position="29"/>
    </location>
</feature>
<organism evidence="2 3">
    <name type="scientific">Brevibacillus panacihumi</name>
    <dbReference type="NCBI Taxonomy" id="497735"/>
    <lineage>
        <taxon>Bacteria</taxon>
        <taxon>Bacillati</taxon>
        <taxon>Bacillota</taxon>
        <taxon>Bacilli</taxon>
        <taxon>Bacillales</taxon>
        <taxon>Paenibacillaceae</taxon>
        <taxon>Brevibacillus</taxon>
    </lineage>
</organism>
<accession>A0A3M8CKT3</accession>
<keyword evidence="1" id="KW-0472">Membrane</keyword>
<sequence>MMDLGFAFASFIPLLLMLAFYALIIYLIVQVIRFMKQKTLHDQQRNEKLDALIQLLREKEREQQP</sequence>
<comment type="caution">
    <text evidence="2">The sequence shown here is derived from an EMBL/GenBank/DDBJ whole genome shotgun (WGS) entry which is preliminary data.</text>
</comment>
<protein>
    <recommendedName>
        <fullName evidence="4">DUF4083 domain-containing protein</fullName>
    </recommendedName>
</protein>
<keyword evidence="1" id="KW-1133">Transmembrane helix</keyword>
<evidence type="ECO:0008006" key="4">
    <source>
        <dbReference type="Google" id="ProtNLM"/>
    </source>
</evidence>
<evidence type="ECO:0000313" key="2">
    <source>
        <dbReference type="EMBL" id="RNB76228.1"/>
    </source>
</evidence>